<feature type="binding site" evidence="7">
    <location>
        <position position="174"/>
    </location>
    <ligand>
        <name>2-oxoglutarate</name>
        <dbReference type="ChEBI" id="CHEBI:16810"/>
    </ligand>
</feature>
<comment type="cofactor">
    <cofactor evidence="1 7">
        <name>L-ascorbate</name>
        <dbReference type="ChEBI" id="CHEBI:38290"/>
    </cofactor>
</comment>
<evidence type="ECO:0000313" key="10">
    <source>
        <dbReference type="Proteomes" id="UP000778970"/>
    </source>
</evidence>
<dbReference type="AlphaFoldDB" id="A0A934QJA5"/>
<reference evidence="9" key="2">
    <citation type="journal article" date="2020" name="Microorganisms">
        <title>Osmotic Adaptation and Compatible Solute Biosynthesis of Phototrophic Bacteria as Revealed from Genome Analyses.</title>
        <authorList>
            <person name="Imhoff J.F."/>
            <person name="Rahn T."/>
            <person name="Kunzel S."/>
            <person name="Keller A."/>
            <person name="Neulinger S.C."/>
        </authorList>
    </citation>
    <scope>NUCLEOTIDE SEQUENCE</scope>
    <source>
        <strain evidence="9">DSM 9154</strain>
    </source>
</reference>
<evidence type="ECO:0000256" key="5">
    <source>
        <dbReference type="ARBA" id="ARBA00023002"/>
    </source>
</evidence>
<dbReference type="GO" id="GO:0031418">
    <property type="term" value="F:L-ascorbic acid binding"/>
    <property type="evidence" value="ECO:0007669"/>
    <property type="project" value="UniProtKB-KW"/>
</dbReference>
<dbReference type="InterPro" id="IPR005123">
    <property type="entry name" value="Oxoglu/Fe-dep_dioxygenase_dom"/>
</dbReference>
<accession>A0A934QJA5</accession>
<evidence type="ECO:0000256" key="1">
    <source>
        <dbReference type="ARBA" id="ARBA00001961"/>
    </source>
</evidence>
<dbReference type="InterPro" id="IPR006620">
    <property type="entry name" value="Pro_4_hyd_alph"/>
</dbReference>
<dbReference type="NCBIfam" id="NF003974">
    <property type="entry name" value="PRK05467.1-3"/>
    <property type="match status" value="1"/>
</dbReference>
<feature type="binding site" evidence="7">
    <location>
        <position position="164"/>
    </location>
    <ligand>
        <name>Fe cation</name>
        <dbReference type="ChEBI" id="CHEBI:24875"/>
    </ligand>
</feature>
<dbReference type="GO" id="GO:0006879">
    <property type="term" value="P:intracellular iron ion homeostasis"/>
    <property type="evidence" value="ECO:0007669"/>
    <property type="project" value="TreeGrafter"/>
</dbReference>
<dbReference type="Proteomes" id="UP000778970">
    <property type="component" value="Unassembled WGS sequence"/>
</dbReference>
<dbReference type="Pfam" id="PF18331">
    <property type="entry name" value="PKHD_C"/>
    <property type="match status" value="1"/>
</dbReference>
<dbReference type="GO" id="GO:0016706">
    <property type="term" value="F:2-oxoglutarate-dependent dioxygenase activity"/>
    <property type="evidence" value="ECO:0007669"/>
    <property type="project" value="UniProtKB-UniRule"/>
</dbReference>
<dbReference type="InterPro" id="IPR044862">
    <property type="entry name" value="Pro_4_hyd_alph_FE2OG_OXY"/>
</dbReference>
<feature type="domain" description="Fe2OG dioxygenase" evidence="8">
    <location>
        <begin position="77"/>
        <end position="183"/>
    </location>
</feature>
<dbReference type="GO" id="GO:0005506">
    <property type="term" value="F:iron ion binding"/>
    <property type="evidence" value="ECO:0007669"/>
    <property type="project" value="UniProtKB-UniRule"/>
</dbReference>
<dbReference type="RefSeq" id="WP_027288780.1">
    <property type="nucleotide sequence ID" value="NZ_NRRE01000026.1"/>
</dbReference>
<dbReference type="InterPro" id="IPR023550">
    <property type="entry name" value="PKHD_hydroxylase"/>
</dbReference>
<gene>
    <name evidence="9" type="ORF">CKO21_12590</name>
</gene>
<dbReference type="EMBL" id="NRRE01000026">
    <property type="protein sequence ID" value="MBK1698078.1"/>
    <property type="molecule type" value="Genomic_DNA"/>
</dbReference>
<sequence>MIVCIANVLDRQTLQQVRDLLAQGSYVDGKQTAGWHAKLVKHNQQLAASEPADHADKLVREALLSHPVFNAAVQPKRLRRMLFSRYEGGNAYGAHVDDALMGAGPKVETDGDSARLRSDVSMTVFLADPEDYDGGELVIEGTGGEQSFKLEAGHAVTYPSNTLHYVAEVTRGTREVAVTWAQSLVRAPEQREVLFDLDTARRTLFQREGKSREFDLMSKTHANLTRMWAEP</sequence>
<keyword evidence="6 7" id="KW-0408">Iron</keyword>
<dbReference type="Pfam" id="PF13640">
    <property type="entry name" value="2OG-FeII_Oxy_3"/>
    <property type="match status" value="1"/>
</dbReference>
<keyword evidence="4 7" id="KW-0223">Dioxygenase</keyword>
<organism evidence="9 10">
    <name type="scientific">Rhodovibrio salinarum</name>
    <dbReference type="NCBI Taxonomy" id="1087"/>
    <lineage>
        <taxon>Bacteria</taxon>
        <taxon>Pseudomonadati</taxon>
        <taxon>Pseudomonadota</taxon>
        <taxon>Alphaproteobacteria</taxon>
        <taxon>Rhodospirillales</taxon>
        <taxon>Rhodovibrionaceae</taxon>
        <taxon>Rhodovibrio</taxon>
    </lineage>
</organism>
<dbReference type="Gene3D" id="2.60.120.620">
    <property type="entry name" value="q2cbj1_9rhob like domain"/>
    <property type="match status" value="1"/>
</dbReference>
<proteinExistence type="inferred from homology"/>
<dbReference type="GO" id="GO:0006974">
    <property type="term" value="P:DNA damage response"/>
    <property type="evidence" value="ECO:0007669"/>
    <property type="project" value="TreeGrafter"/>
</dbReference>
<comment type="caution">
    <text evidence="9">The sequence shown here is derived from an EMBL/GenBank/DDBJ whole genome shotgun (WGS) entry which is preliminary data.</text>
</comment>
<evidence type="ECO:0000256" key="2">
    <source>
        <dbReference type="ARBA" id="ARBA00022723"/>
    </source>
</evidence>
<keyword evidence="2 7" id="KW-0479">Metal-binding</keyword>
<reference evidence="9" key="1">
    <citation type="submission" date="2017-08" db="EMBL/GenBank/DDBJ databases">
        <authorList>
            <person name="Imhoff J.F."/>
            <person name="Rahn T."/>
            <person name="Kuenzel S."/>
            <person name="Neulinger S.C."/>
        </authorList>
    </citation>
    <scope>NUCLEOTIDE SEQUENCE</scope>
    <source>
        <strain evidence="9">DSM 9154</strain>
    </source>
</reference>
<dbReference type="Gene3D" id="4.10.860.20">
    <property type="entry name" value="Rabenosyn, Rab binding domain"/>
    <property type="match status" value="1"/>
</dbReference>
<evidence type="ECO:0000256" key="6">
    <source>
        <dbReference type="ARBA" id="ARBA00023004"/>
    </source>
</evidence>
<evidence type="ECO:0000256" key="4">
    <source>
        <dbReference type="ARBA" id="ARBA00022964"/>
    </source>
</evidence>
<dbReference type="PROSITE" id="PS51471">
    <property type="entry name" value="FE2OG_OXY"/>
    <property type="match status" value="1"/>
</dbReference>
<evidence type="ECO:0000256" key="3">
    <source>
        <dbReference type="ARBA" id="ARBA00022896"/>
    </source>
</evidence>
<comment type="cofactor">
    <cofactor evidence="7">
        <name>Fe(2+)</name>
        <dbReference type="ChEBI" id="CHEBI:29033"/>
    </cofactor>
    <text evidence="7">Binds 1 Fe(2+) ion per subunit.</text>
</comment>
<evidence type="ECO:0000259" key="8">
    <source>
        <dbReference type="PROSITE" id="PS51471"/>
    </source>
</evidence>
<dbReference type="PANTHER" id="PTHR41536">
    <property type="entry name" value="PKHD-TYPE HYDROXYLASE YBIX"/>
    <property type="match status" value="1"/>
</dbReference>
<keyword evidence="5 7" id="KW-0560">Oxidoreductase</keyword>
<dbReference type="SMART" id="SM00702">
    <property type="entry name" value="P4Hc"/>
    <property type="match status" value="1"/>
</dbReference>
<evidence type="ECO:0000256" key="7">
    <source>
        <dbReference type="HAMAP-Rule" id="MF_00657"/>
    </source>
</evidence>
<dbReference type="NCBIfam" id="NF003975">
    <property type="entry name" value="PRK05467.1-4"/>
    <property type="match status" value="1"/>
</dbReference>
<keyword evidence="10" id="KW-1185">Reference proteome</keyword>
<protein>
    <submittedName>
        <fullName evidence="9">Fe2+-dependent dioxygenase</fullName>
    </submittedName>
</protein>
<feature type="binding site" evidence="7">
    <location>
        <position position="97"/>
    </location>
    <ligand>
        <name>Fe cation</name>
        <dbReference type="ChEBI" id="CHEBI:24875"/>
    </ligand>
</feature>
<dbReference type="InterPro" id="IPR041097">
    <property type="entry name" value="PKHD_C"/>
</dbReference>
<dbReference type="PANTHER" id="PTHR41536:SF1">
    <property type="entry name" value="PKHD-TYPE HYDROXYLASE YBIX"/>
    <property type="match status" value="1"/>
</dbReference>
<dbReference type="HAMAP" id="MF_00657">
    <property type="entry name" value="Hydroxyl_YbiX"/>
    <property type="match status" value="1"/>
</dbReference>
<feature type="binding site" evidence="7">
    <location>
        <position position="95"/>
    </location>
    <ligand>
        <name>Fe cation</name>
        <dbReference type="ChEBI" id="CHEBI:24875"/>
    </ligand>
</feature>
<keyword evidence="3 7" id="KW-0847">Vitamin C</keyword>
<name>A0A934QJA5_9PROT</name>
<evidence type="ECO:0000313" key="9">
    <source>
        <dbReference type="EMBL" id="MBK1698078.1"/>
    </source>
</evidence>